<dbReference type="InterPro" id="IPR051127">
    <property type="entry name" value="Fungal_SecMet_Regulators"/>
</dbReference>
<keyword evidence="9" id="KW-1185">Reference proteome</keyword>
<dbReference type="SMART" id="SM00066">
    <property type="entry name" value="GAL4"/>
    <property type="match status" value="1"/>
</dbReference>
<feature type="region of interest" description="Disordered" evidence="6">
    <location>
        <begin position="1"/>
        <end position="20"/>
    </location>
</feature>
<gene>
    <name evidence="8" type="ORF">FB567DRAFT_598677</name>
</gene>
<dbReference type="PROSITE" id="PS50048">
    <property type="entry name" value="ZN2_CY6_FUNGAL_2"/>
    <property type="match status" value="1"/>
</dbReference>
<comment type="caution">
    <text evidence="8">The sequence shown here is derived from an EMBL/GenBank/DDBJ whole genome shotgun (WGS) entry which is preliminary data.</text>
</comment>
<dbReference type="SMART" id="SM00906">
    <property type="entry name" value="Fungal_trans"/>
    <property type="match status" value="1"/>
</dbReference>
<proteinExistence type="predicted"/>
<dbReference type="GO" id="GO:0006351">
    <property type="term" value="P:DNA-templated transcription"/>
    <property type="evidence" value="ECO:0007669"/>
    <property type="project" value="InterPro"/>
</dbReference>
<evidence type="ECO:0000256" key="2">
    <source>
        <dbReference type="ARBA" id="ARBA00023015"/>
    </source>
</evidence>
<dbReference type="GO" id="GO:0008270">
    <property type="term" value="F:zinc ion binding"/>
    <property type="evidence" value="ECO:0007669"/>
    <property type="project" value="InterPro"/>
</dbReference>
<dbReference type="GO" id="GO:0000981">
    <property type="term" value="F:DNA-binding transcription factor activity, RNA polymerase II-specific"/>
    <property type="evidence" value="ECO:0007669"/>
    <property type="project" value="InterPro"/>
</dbReference>
<keyword evidence="4" id="KW-0804">Transcription</keyword>
<feature type="compositionally biased region" description="Low complexity" evidence="6">
    <location>
        <begin position="78"/>
        <end position="100"/>
    </location>
</feature>
<evidence type="ECO:0000313" key="9">
    <source>
        <dbReference type="Proteomes" id="UP000813461"/>
    </source>
</evidence>
<dbReference type="GO" id="GO:0000978">
    <property type="term" value="F:RNA polymerase II cis-regulatory region sequence-specific DNA binding"/>
    <property type="evidence" value="ECO:0007669"/>
    <property type="project" value="TreeGrafter"/>
</dbReference>
<feature type="compositionally biased region" description="Basic residues" evidence="6">
    <location>
        <begin position="8"/>
        <end position="18"/>
    </location>
</feature>
<dbReference type="InterPro" id="IPR001138">
    <property type="entry name" value="Zn2Cys6_DnaBD"/>
</dbReference>
<feature type="domain" description="Zn(2)-C6 fungal-type" evidence="7">
    <location>
        <begin position="22"/>
        <end position="51"/>
    </location>
</feature>
<feature type="region of interest" description="Disordered" evidence="6">
    <location>
        <begin position="64"/>
        <end position="114"/>
    </location>
</feature>
<keyword evidence="5" id="KW-0539">Nucleus</keyword>
<dbReference type="CDD" id="cd12148">
    <property type="entry name" value="fungal_TF_MHR"/>
    <property type="match status" value="1"/>
</dbReference>
<evidence type="ECO:0000256" key="4">
    <source>
        <dbReference type="ARBA" id="ARBA00023163"/>
    </source>
</evidence>
<dbReference type="Proteomes" id="UP000813461">
    <property type="component" value="Unassembled WGS sequence"/>
</dbReference>
<accession>A0A8K0VS99</accession>
<evidence type="ECO:0000259" key="7">
    <source>
        <dbReference type="PROSITE" id="PS50048"/>
    </source>
</evidence>
<evidence type="ECO:0000256" key="6">
    <source>
        <dbReference type="SAM" id="MobiDB-lite"/>
    </source>
</evidence>
<organism evidence="8 9">
    <name type="scientific">Paraphoma chrysanthemicola</name>
    <dbReference type="NCBI Taxonomy" id="798071"/>
    <lineage>
        <taxon>Eukaryota</taxon>
        <taxon>Fungi</taxon>
        <taxon>Dikarya</taxon>
        <taxon>Ascomycota</taxon>
        <taxon>Pezizomycotina</taxon>
        <taxon>Dothideomycetes</taxon>
        <taxon>Pleosporomycetidae</taxon>
        <taxon>Pleosporales</taxon>
        <taxon>Pleosporineae</taxon>
        <taxon>Phaeosphaeriaceae</taxon>
        <taxon>Paraphoma</taxon>
    </lineage>
</organism>
<evidence type="ECO:0000256" key="3">
    <source>
        <dbReference type="ARBA" id="ARBA00023125"/>
    </source>
</evidence>
<dbReference type="SUPFAM" id="SSF57701">
    <property type="entry name" value="Zn2/Cys6 DNA-binding domain"/>
    <property type="match status" value="1"/>
</dbReference>
<dbReference type="AlphaFoldDB" id="A0A8K0VS99"/>
<dbReference type="PROSITE" id="PS00463">
    <property type="entry name" value="ZN2_CY6_FUNGAL_1"/>
    <property type="match status" value="1"/>
</dbReference>
<name>A0A8K0VS99_9PLEO</name>
<evidence type="ECO:0000313" key="8">
    <source>
        <dbReference type="EMBL" id="KAH7070132.1"/>
    </source>
</evidence>
<dbReference type="GO" id="GO:0000435">
    <property type="term" value="P:positive regulation of transcription from RNA polymerase II promoter by galactose"/>
    <property type="evidence" value="ECO:0007669"/>
    <property type="project" value="TreeGrafter"/>
</dbReference>
<sequence>MDGDRSSSPKRKKIRQKYAPKACVSCRRSKLKCSGENPCQRCVDNGKRCFYSEDQTAAEVLQNLSRPAPGPSSLPSHSSTNNNNGNSNSNSNGAARRAAAVLPRTDMAAERRESDASVMGLTMEARMARIEAMMDALMHDRGLAFTPSGSIEREGSDGFRSESAFSMPILDPIHPALDHMGHPSPDRVLAPAALANAVIRQDATAHVRVGNRLLPFPTPERYQQYVAHFFGHVHPRHPCVDEIDFDAHTQRVVTEGAAGPSDAHFVALCYAIFACCDAVLHLTPSPSGSKPPGWHWYEIARDIADSNARPGANSGLALVQGLHFQALYLMYSDLPALAYSAIRTACTAALEQNLHQQPAWSDIDPEQTYWRICVFWNVHITDRLISVSCGRPASFQAEHVQVELPGDFYDRQASVPPESRHLDPKHAISEYLRYELRASDLALDAFARVSKGQHYTYDSDRTIEAQMQQFIDNELPAISFPHQPLEDDFIPPYKMLMALQRLTLPLIVGRRTMTSLAYNTSDAQTFIELATHALHDVRRIRSDDMVSSTCRHQLTSAVAGVLLILGAILLRDLSAPDLSPLQLSFGDIVDNFIEAVSILSDLAQGLPYAKRVRDDCLVIIASVTSMADKWHSLSRSQRESQGWNSAVDMIPAGIADQFPYQLLCPPLHGLPSDAASAGWDGIDPRLGANKTGVLWLF</sequence>
<evidence type="ECO:0000256" key="1">
    <source>
        <dbReference type="ARBA" id="ARBA00022723"/>
    </source>
</evidence>
<dbReference type="Pfam" id="PF00172">
    <property type="entry name" value="Zn_clus"/>
    <property type="match status" value="1"/>
</dbReference>
<dbReference type="GO" id="GO:0005634">
    <property type="term" value="C:nucleus"/>
    <property type="evidence" value="ECO:0007669"/>
    <property type="project" value="TreeGrafter"/>
</dbReference>
<dbReference type="InterPro" id="IPR007219">
    <property type="entry name" value="XnlR_reg_dom"/>
</dbReference>
<dbReference type="EMBL" id="JAGMVJ010000028">
    <property type="protein sequence ID" value="KAH7070132.1"/>
    <property type="molecule type" value="Genomic_DNA"/>
</dbReference>
<dbReference type="Pfam" id="PF04082">
    <property type="entry name" value="Fungal_trans"/>
    <property type="match status" value="1"/>
</dbReference>
<evidence type="ECO:0000256" key="5">
    <source>
        <dbReference type="ARBA" id="ARBA00023242"/>
    </source>
</evidence>
<dbReference type="Gene3D" id="4.10.240.10">
    <property type="entry name" value="Zn(2)-C6 fungal-type DNA-binding domain"/>
    <property type="match status" value="1"/>
</dbReference>
<dbReference type="PANTHER" id="PTHR47424">
    <property type="entry name" value="REGULATORY PROTEIN GAL4"/>
    <property type="match status" value="1"/>
</dbReference>
<protein>
    <recommendedName>
        <fullName evidence="7">Zn(2)-C6 fungal-type domain-containing protein</fullName>
    </recommendedName>
</protein>
<dbReference type="PANTHER" id="PTHR47424:SF3">
    <property type="entry name" value="REGULATORY PROTEIN GAL4"/>
    <property type="match status" value="1"/>
</dbReference>
<dbReference type="CDD" id="cd00067">
    <property type="entry name" value="GAL4"/>
    <property type="match status" value="1"/>
</dbReference>
<dbReference type="InterPro" id="IPR036864">
    <property type="entry name" value="Zn2-C6_fun-type_DNA-bd_sf"/>
</dbReference>
<keyword evidence="1" id="KW-0479">Metal-binding</keyword>
<reference evidence="8" key="1">
    <citation type="journal article" date="2021" name="Nat. Commun.">
        <title>Genetic determinants of endophytism in the Arabidopsis root mycobiome.</title>
        <authorList>
            <person name="Mesny F."/>
            <person name="Miyauchi S."/>
            <person name="Thiergart T."/>
            <person name="Pickel B."/>
            <person name="Atanasova L."/>
            <person name="Karlsson M."/>
            <person name="Huettel B."/>
            <person name="Barry K.W."/>
            <person name="Haridas S."/>
            <person name="Chen C."/>
            <person name="Bauer D."/>
            <person name="Andreopoulos W."/>
            <person name="Pangilinan J."/>
            <person name="LaButti K."/>
            <person name="Riley R."/>
            <person name="Lipzen A."/>
            <person name="Clum A."/>
            <person name="Drula E."/>
            <person name="Henrissat B."/>
            <person name="Kohler A."/>
            <person name="Grigoriev I.V."/>
            <person name="Martin F.M."/>
            <person name="Hacquard S."/>
        </authorList>
    </citation>
    <scope>NUCLEOTIDE SEQUENCE</scope>
    <source>
        <strain evidence="8">MPI-SDFR-AT-0120</strain>
    </source>
</reference>
<keyword evidence="2" id="KW-0805">Transcription regulation</keyword>
<dbReference type="OrthoDB" id="3266505at2759"/>
<keyword evidence="3" id="KW-0238">DNA-binding</keyword>